<feature type="chain" id="PRO_5012090145" description="EF-hand domain-containing protein" evidence="2">
    <location>
        <begin position="18"/>
        <end position="141"/>
    </location>
</feature>
<dbReference type="GO" id="GO:0005509">
    <property type="term" value="F:calcium ion binding"/>
    <property type="evidence" value="ECO:0007669"/>
    <property type="project" value="InterPro"/>
</dbReference>
<dbReference type="SMART" id="SM00054">
    <property type="entry name" value="EFh"/>
    <property type="match status" value="2"/>
</dbReference>
<dbReference type="InterPro" id="IPR002048">
    <property type="entry name" value="EF_hand_dom"/>
</dbReference>
<dbReference type="OrthoDB" id="6096265at2759"/>
<dbReference type="AlphaFoldDB" id="A0A2C9M4I3"/>
<evidence type="ECO:0000313" key="5">
    <source>
        <dbReference type="Proteomes" id="UP000076420"/>
    </source>
</evidence>
<dbReference type="PROSITE" id="PS50222">
    <property type="entry name" value="EF_HAND_2"/>
    <property type="match status" value="2"/>
</dbReference>
<dbReference type="EnsemblMetazoa" id="BGLB038410-RB">
    <property type="protein sequence ID" value="BGLB038410-PB"/>
    <property type="gene ID" value="BGLB038410"/>
</dbReference>
<name>A0A2C9M4I3_BIOGL</name>
<dbReference type="Gene3D" id="1.10.238.10">
    <property type="entry name" value="EF-hand"/>
    <property type="match status" value="2"/>
</dbReference>
<evidence type="ECO:0000259" key="3">
    <source>
        <dbReference type="PROSITE" id="PS50222"/>
    </source>
</evidence>
<evidence type="ECO:0000256" key="1">
    <source>
        <dbReference type="ARBA" id="ARBA00022837"/>
    </source>
</evidence>
<dbReference type="InterPro" id="IPR018247">
    <property type="entry name" value="EF_Hand_1_Ca_BS"/>
</dbReference>
<dbReference type="SUPFAM" id="SSF47473">
    <property type="entry name" value="EF-hand"/>
    <property type="match status" value="1"/>
</dbReference>
<gene>
    <name evidence="4" type="primary">106079693</name>
</gene>
<dbReference type="PROSITE" id="PS00018">
    <property type="entry name" value="EF_HAND_1"/>
    <property type="match status" value="1"/>
</dbReference>
<protein>
    <recommendedName>
        <fullName evidence="3">EF-hand domain-containing protein</fullName>
    </recommendedName>
</protein>
<feature type="domain" description="EF-hand" evidence="3">
    <location>
        <begin position="101"/>
        <end position="136"/>
    </location>
</feature>
<accession>A0A2C9M4I3</accession>
<evidence type="ECO:0000313" key="4">
    <source>
        <dbReference type="EnsemblMetazoa" id="BGLB038410-PB"/>
    </source>
</evidence>
<evidence type="ECO:0000256" key="2">
    <source>
        <dbReference type="SAM" id="SignalP"/>
    </source>
</evidence>
<organism evidence="4 5">
    <name type="scientific">Biomphalaria glabrata</name>
    <name type="common">Bloodfluke planorb</name>
    <name type="synonym">Freshwater snail</name>
    <dbReference type="NCBI Taxonomy" id="6526"/>
    <lineage>
        <taxon>Eukaryota</taxon>
        <taxon>Metazoa</taxon>
        <taxon>Spiralia</taxon>
        <taxon>Lophotrochozoa</taxon>
        <taxon>Mollusca</taxon>
        <taxon>Gastropoda</taxon>
        <taxon>Heterobranchia</taxon>
        <taxon>Euthyneura</taxon>
        <taxon>Panpulmonata</taxon>
        <taxon>Hygrophila</taxon>
        <taxon>Lymnaeoidea</taxon>
        <taxon>Planorbidae</taxon>
        <taxon>Biomphalaria</taxon>
    </lineage>
</organism>
<sequence length="141" mass="16325">MLTWFLLALSLPALSLAQTFSIKPYNETAAFIFAHTDVNHDGIMDRNELDLGFRHYDANLDGRVTYHEFTTFVQAQGHDPHTTHLLHALYRAYDENKDNNVDHLDFDIIFALSDYNNDGRVDRAEFIRYMSIVLETIDESV</sequence>
<dbReference type="Proteomes" id="UP000076420">
    <property type="component" value="Unassembled WGS sequence"/>
</dbReference>
<keyword evidence="1" id="KW-0106">Calcium</keyword>
<proteinExistence type="predicted"/>
<dbReference type="VEuPathDB" id="VectorBase:BGLAX_039913"/>
<feature type="domain" description="EF-hand" evidence="3">
    <location>
        <begin position="44"/>
        <end position="79"/>
    </location>
</feature>
<dbReference type="VEuPathDB" id="VectorBase:BGLB038410"/>
<dbReference type="InterPro" id="IPR011992">
    <property type="entry name" value="EF-hand-dom_pair"/>
</dbReference>
<dbReference type="Pfam" id="PF13499">
    <property type="entry name" value="EF-hand_7"/>
    <property type="match status" value="1"/>
</dbReference>
<reference evidence="4" key="1">
    <citation type="submission" date="2020-05" db="UniProtKB">
        <authorList>
            <consortium name="EnsemblMetazoa"/>
        </authorList>
    </citation>
    <scope>IDENTIFICATION</scope>
    <source>
        <strain evidence="4">BB02</strain>
    </source>
</reference>
<keyword evidence="2" id="KW-0732">Signal</keyword>
<feature type="signal peptide" evidence="2">
    <location>
        <begin position="1"/>
        <end position="17"/>
    </location>
</feature>